<proteinExistence type="predicted"/>
<dbReference type="Proteomes" id="UP000326546">
    <property type="component" value="Chromosome"/>
</dbReference>
<feature type="transmembrane region" description="Helical" evidence="1">
    <location>
        <begin position="7"/>
        <end position="24"/>
    </location>
</feature>
<keyword evidence="1" id="KW-1133">Transmembrane helix</keyword>
<dbReference type="RefSeq" id="WP_158060053.1">
    <property type="nucleotide sequence ID" value="NZ_CP044427.1"/>
</dbReference>
<feature type="transmembrane region" description="Helical" evidence="1">
    <location>
        <begin position="30"/>
        <end position="46"/>
    </location>
</feature>
<dbReference type="OrthoDB" id="4871758at2"/>
<protein>
    <submittedName>
        <fullName evidence="2">DUF4229 domain-containing protein</fullName>
    </submittedName>
</protein>
<keyword evidence="1" id="KW-0812">Transmembrane</keyword>
<dbReference type="EMBL" id="CP044427">
    <property type="protein sequence ID" value="QFG67658.1"/>
    <property type="molecule type" value="Genomic_DNA"/>
</dbReference>
<dbReference type="Pfam" id="PF14012">
    <property type="entry name" value="DUF4229"/>
    <property type="match status" value="1"/>
</dbReference>
<organism evidence="2 3">
    <name type="scientific">Ornithinimicrobium pratense</name>
    <dbReference type="NCBI Taxonomy" id="2593973"/>
    <lineage>
        <taxon>Bacteria</taxon>
        <taxon>Bacillati</taxon>
        <taxon>Actinomycetota</taxon>
        <taxon>Actinomycetes</taxon>
        <taxon>Micrococcales</taxon>
        <taxon>Ornithinimicrobiaceae</taxon>
        <taxon>Ornithinimicrobium</taxon>
    </lineage>
</organism>
<dbReference type="InterPro" id="IPR025323">
    <property type="entry name" value="DUF4229"/>
</dbReference>
<accession>A0A5J6V1X3</accession>
<evidence type="ECO:0000256" key="1">
    <source>
        <dbReference type="SAM" id="Phobius"/>
    </source>
</evidence>
<evidence type="ECO:0000313" key="3">
    <source>
        <dbReference type="Proteomes" id="UP000326546"/>
    </source>
</evidence>
<gene>
    <name evidence="2" type="ORF">FY030_01975</name>
</gene>
<evidence type="ECO:0000313" key="2">
    <source>
        <dbReference type="EMBL" id="QFG67658.1"/>
    </source>
</evidence>
<keyword evidence="3" id="KW-1185">Reference proteome</keyword>
<dbReference type="KEGG" id="serw:FY030_01975"/>
<dbReference type="AlphaFoldDB" id="A0A5J6V1X3"/>
<name>A0A5J6V1X3_9MICO</name>
<reference evidence="2 3" key="1">
    <citation type="submission" date="2019-09" db="EMBL/GenBank/DDBJ databases">
        <title>Serinicoccus pratensis sp. nov., isolated from meadow soil.</title>
        <authorList>
            <person name="Zhang W."/>
        </authorList>
    </citation>
    <scope>NUCLEOTIDE SEQUENCE [LARGE SCALE GENOMIC DNA]</scope>
    <source>
        <strain evidence="2 3">W204</strain>
    </source>
</reference>
<keyword evidence="1" id="KW-0472">Membrane</keyword>
<sequence>MLLARYTAMRFLIFVGFFAIFVLFLDPLWAAIAALVASMAASFFILRPDRERLAAGLEQRVEKQITRRREQIDSERTAED</sequence>